<evidence type="ECO:0000256" key="1">
    <source>
        <dbReference type="ARBA" id="ARBA00022723"/>
    </source>
</evidence>
<dbReference type="PANTHER" id="PTHR45877:SF2">
    <property type="entry name" value="E3 UBIQUITIN-PROTEIN LIGASE SINA-RELATED"/>
    <property type="match status" value="1"/>
</dbReference>
<evidence type="ECO:0000259" key="4">
    <source>
        <dbReference type="Pfam" id="PF21362"/>
    </source>
</evidence>
<keyword evidence="2" id="KW-0863">Zinc-finger</keyword>
<evidence type="ECO:0000313" key="6">
    <source>
        <dbReference type="Proteomes" id="UP000410492"/>
    </source>
</evidence>
<dbReference type="InterPro" id="IPR049548">
    <property type="entry name" value="Sina-like_RING"/>
</dbReference>
<dbReference type="GO" id="GO:0008270">
    <property type="term" value="F:zinc ion binding"/>
    <property type="evidence" value="ECO:0007669"/>
    <property type="project" value="UniProtKB-KW"/>
</dbReference>
<dbReference type="PANTHER" id="PTHR45877">
    <property type="entry name" value="E3 UBIQUITIN-PROTEIN LIGASE SIAH2"/>
    <property type="match status" value="1"/>
</dbReference>
<dbReference type="EMBL" id="CAACVG010009096">
    <property type="protein sequence ID" value="VEN52042.1"/>
    <property type="molecule type" value="Genomic_DNA"/>
</dbReference>
<dbReference type="GO" id="GO:0031624">
    <property type="term" value="F:ubiquitin conjugating enzyme binding"/>
    <property type="evidence" value="ECO:0007669"/>
    <property type="project" value="TreeGrafter"/>
</dbReference>
<sequence>MTETQTPTEKNFTSSEVLQTKCGKCGLVCSVAPVSEESGVFYCGRCRPKETPNLRFEEAAKKLVFPCALGCGIQTVWGETLQHEVCCAYRKIVCPYINCNNSITLQGLRDHVNKCHYKFYLEALMCQKIDTLGTMHRLHFIEFGIFSILFFVKLERKDDIINFHYNVCLIWPQHYEQTELDKFDLRLVIEIPYLTVTSLIDNNKILDYDDRSHCVNCLYQNCDKYQHKNEFNLTNNIPLDVKGIFQKNISYTFVVYKKDTFSRTFPNSLKCPSCHAYMMDEIYFCNNGHSFCGKCMRKQSLNRKCRICGGDFLNVRNCSMERLIKRINVPCQKELFGCRFFGLVADLLVHEKSCKF</sequence>
<evidence type="ECO:0000313" key="5">
    <source>
        <dbReference type="EMBL" id="VEN52042.1"/>
    </source>
</evidence>
<keyword evidence="6" id="KW-1185">Reference proteome</keyword>
<dbReference type="GO" id="GO:0061630">
    <property type="term" value="F:ubiquitin protein ligase activity"/>
    <property type="evidence" value="ECO:0007669"/>
    <property type="project" value="TreeGrafter"/>
</dbReference>
<evidence type="ECO:0000256" key="2">
    <source>
        <dbReference type="ARBA" id="ARBA00022771"/>
    </source>
</evidence>
<gene>
    <name evidence="5" type="ORF">CALMAC_LOCUS12319</name>
</gene>
<protein>
    <recommendedName>
        <fullName evidence="4">E3 ubiquitin-protein ligase Sina-like RING finger domain-containing protein</fullName>
    </recommendedName>
</protein>
<dbReference type="InterPro" id="IPR004162">
    <property type="entry name" value="SINA-like_animal"/>
</dbReference>
<dbReference type="Pfam" id="PF21362">
    <property type="entry name" value="Sina_RING"/>
    <property type="match status" value="1"/>
</dbReference>
<dbReference type="GO" id="GO:0043161">
    <property type="term" value="P:proteasome-mediated ubiquitin-dependent protein catabolic process"/>
    <property type="evidence" value="ECO:0007669"/>
    <property type="project" value="TreeGrafter"/>
</dbReference>
<feature type="domain" description="E3 ubiquitin-protein ligase Sina-like RING finger" evidence="4">
    <location>
        <begin position="271"/>
        <end position="308"/>
    </location>
</feature>
<proteinExistence type="predicted"/>
<dbReference type="GO" id="GO:0005737">
    <property type="term" value="C:cytoplasm"/>
    <property type="evidence" value="ECO:0007669"/>
    <property type="project" value="TreeGrafter"/>
</dbReference>
<accession>A0A653CWB3</accession>
<keyword evidence="1" id="KW-0479">Metal-binding</keyword>
<reference evidence="5 6" key="1">
    <citation type="submission" date="2019-01" db="EMBL/GenBank/DDBJ databases">
        <authorList>
            <person name="Sayadi A."/>
        </authorList>
    </citation>
    <scope>NUCLEOTIDE SEQUENCE [LARGE SCALE GENOMIC DNA]</scope>
</reference>
<name>A0A653CWB3_CALMS</name>
<dbReference type="Gene3D" id="3.30.40.10">
    <property type="entry name" value="Zinc/RING finger domain, C3HC4 (zinc finger)"/>
    <property type="match status" value="2"/>
</dbReference>
<dbReference type="InterPro" id="IPR013083">
    <property type="entry name" value="Znf_RING/FYVE/PHD"/>
</dbReference>
<dbReference type="OrthoDB" id="4788989at2759"/>
<dbReference type="Proteomes" id="UP000410492">
    <property type="component" value="Unassembled WGS sequence"/>
</dbReference>
<organism evidence="5 6">
    <name type="scientific">Callosobruchus maculatus</name>
    <name type="common">Southern cowpea weevil</name>
    <name type="synonym">Pulse bruchid</name>
    <dbReference type="NCBI Taxonomy" id="64391"/>
    <lineage>
        <taxon>Eukaryota</taxon>
        <taxon>Metazoa</taxon>
        <taxon>Ecdysozoa</taxon>
        <taxon>Arthropoda</taxon>
        <taxon>Hexapoda</taxon>
        <taxon>Insecta</taxon>
        <taxon>Pterygota</taxon>
        <taxon>Neoptera</taxon>
        <taxon>Endopterygota</taxon>
        <taxon>Coleoptera</taxon>
        <taxon>Polyphaga</taxon>
        <taxon>Cucujiformia</taxon>
        <taxon>Chrysomeloidea</taxon>
        <taxon>Chrysomelidae</taxon>
        <taxon>Bruchinae</taxon>
        <taxon>Bruchini</taxon>
        <taxon>Callosobruchus</taxon>
    </lineage>
</organism>
<evidence type="ECO:0000256" key="3">
    <source>
        <dbReference type="ARBA" id="ARBA00022833"/>
    </source>
</evidence>
<keyword evidence="3" id="KW-0862">Zinc</keyword>
<dbReference type="AlphaFoldDB" id="A0A653CWB3"/>